<accession>A0A2I1GIN0</accession>
<dbReference type="VEuPathDB" id="FungiDB:RhiirFUN_022851"/>
<name>A0A2I1GIN0_9GLOM</name>
<sequence length="241" mass="27597">MSLFLKKNSKATSCVTHMKDGMIHLRVRKCLEPGCTTRAVFNVVGLDKGKFCAKRAKHKKPEMIDIQTKICKYPGQYCARHKTAGMVDVVNRRCEKACRMAIPTFNLFGEKSARFCEAHRNPEMVNAVGPKCNDINCQKRALYVIKCHDASRIKIKDQKCADCSTYTKAKARARLAKQLRVKYILDVNNILYEAYDSIVEDCVCSKKRSDFVIDADTHKVVLEVDEYQHKKGEYNCEVKRM</sequence>
<gene>
    <name evidence="1" type="ORF">RhiirA4_444356</name>
</gene>
<dbReference type="Proteomes" id="UP000234323">
    <property type="component" value="Unassembled WGS sequence"/>
</dbReference>
<evidence type="ECO:0000313" key="2">
    <source>
        <dbReference type="Proteomes" id="UP000234323"/>
    </source>
</evidence>
<dbReference type="SMART" id="SM01425">
    <property type="entry name" value="EsV_1_7"/>
    <property type="match status" value="2"/>
</dbReference>
<dbReference type="VEuPathDB" id="FungiDB:RhiirA1_445617"/>
<evidence type="ECO:0000313" key="1">
    <source>
        <dbReference type="EMBL" id="PKY46470.1"/>
    </source>
</evidence>
<dbReference type="Pfam" id="PF19114">
    <property type="entry name" value="EsV_1_7_cys"/>
    <property type="match status" value="4"/>
</dbReference>
<dbReference type="InterPro" id="IPR043822">
    <property type="entry name" value="EsV_1_7_cys"/>
</dbReference>
<keyword evidence="2" id="KW-1185">Reference proteome</keyword>
<dbReference type="EMBL" id="LLXI01000456">
    <property type="protein sequence ID" value="PKY46470.1"/>
    <property type="molecule type" value="Genomic_DNA"/>
</dbReference>
<dbReference type="Gene3D" id="6.10.140.110">
    <property type="match status" value="1"/>
</dbReference>
<proteinExistence type="predicted"/>
<comment type="caution">
    <text evidence="1">The sequence shown here is derived from an EMBL/GenBank/DDBJ whole genome shotgun (WGS) entry which is preliminary data.</text>
</comment>
<dbReference type="VEuPathDB" id="FungiDB:FUN_017542"/>
<dbReference type="VEuPathDB" id="FungiDB:FUN_017541"/>
<protein>
    <submittedName>
        <fullName evidence="1">Uncharacterized protein</fullName>
    </submittedName>
</protein>
<dbReference type="AlphaFoldDB" id="A0A2I1GIN0"/>
<reference evidence="1 2" key="1">
    <citation type="submission" date="2015-10" db="EMBL/GenBank/DDBJ databases">
        <title>Genome analyses suggest a sexual origin of heterokaryosis in a supposedly ancient asexual fungus.</title>
        <authorList>
            <person name="Ropars J."/>
            <person name="Sedzielewska K."/>
            <person name="Noel J."/>
            <person name="Charron P."/>
            <person name="Farinelli L."/>
            <person name="Marton T."/>
            <person name="Kruger M."/>
            <person name="Pelin A."/>
            <person name="Brachmann A."/>
            <person name="Corradi N."/>
        </authorList>
    </citation>
    <scope>NUCLEOTIDE SEQUENCE [LARGE SCALE GENOMIC DNA]</scope>
    <source>
        <strain evidence="1 2">A4</strain>
    </source>
</reference>
<organism evidence="1 2">
    <name type="scientific">Rhizophagus irregularis</name>
    <dbReference type="NCBI Taxonomy" id="588596"/>
    <lineage>
        <taxon>Eukaryota</taxon>
        <taxon>Fungi</taxon>
        <taxon>Fungi incertae sedis</taxon>
        <taxon>Mucoromycota</taxon>
        <taxon>Glomeromycotina</taxon>
        <taxon>Glomeromycetes</taxon>
        <taxon>Glomerales</taxon>
        <taxon>Glomeraceae</taxon>
        <taxon>Rhizophagus</taxon>
    </lineage>
</organism>